<dbReference type="SUPFAM" id="SSF51556">
    <property type="entry name" value="Metallo-dependent hydrolases"/>
    <property type="match status" value="1"/>
</dbReference>
<sequence length="536" mass="59422">MYDLIIQSGCIVDGSGAPWYRADIAVKDGIIAKVGNLKDEAANRYIIATGLIVAPGFIDIHSHDDLHILENPFMETKVRQGVTTTVIGNCGFGLYPVLPVNEKLFREYAIGLFGEPERKPFGFAQFDGFIEALNRRGAAVNVSSFVAHGVLRVSVMGFDNRKPTNAELDKMKSLLRQALRSGSVGMSLGLVYPPGSYADTEELIELSKVVAVEGGIVSSHIRNEAGYLLDSLDEMLTLAKEANVPLEISHLKAIGFSNFGKAKEALRKISTAKNEGVDVTFDQYPYPSGSTTATRFMPPWALEGGIKEMLQRIRYQPTRERIIRDIKDGIPNSRWEPMWKVNGWKNMMICSVEKPENKTFEGRNVEELANQLNQDPITFMLNLLDDEEGRVMMINFQQDKNDLEAIMTSDLQMFGSDGLPLRGKKAHPRLYGSFARVLGTYVREHGLLTLERAVMKMTYMPANRLGLFDRGLIRPGMAADLTIFNRQTITDLASYTNPAVHPKGIETVIVNGALVLENGSITGELPGKALRSMCRN</sequence>
<dbReference type="AlphaFoldDB" id="A0A0D5NNP2"/>
<dbReference type="EMBL" id="CP011058">
    <property type="protein sequence ID" value="AJY76770.1"/>
    <property type="molecule type" value="Genomic_DNA"/>
</dbReference>
<dbReference type="GO" id="GO:0016811">
    <property type="term" value="F:hydrolase activity, acting on carbon-nitrogen (but not peptide) bonds, in linear amides"/>
    <property type="evidence" value="ECO:0007669"/>
    <property type="project" value="InterPro"/>
</dbReference>
<dbReference type="InterPro" id="IPR011059">
    <property type="entry name" value="Metal-dep_hydrolase_composite"/>
</dbReference>
<reference evidence="3" key="2">
    <citation type="submission" date="2015-03" db="EMBL/GenBank/DDBJ databases">
        <title>Genome sequence of Paenibacillus beijingensis strain DSM 24997T.</title>
        <authorList>
            <person name="Kwak Y."/>
            <person name="Shin J.-H."/>
        </authorList>
    </citation>
    <scope>NUCLEOTIDE SEQUENCE [LARGE SCALE GENOMIC DNA]</scope>
    <source>
        <strain evidence="3">DSM 24997</strain>
    </source>
</reference>
<dbReference type="KEGG" id="pbj:VN24_22125"/>
<dbReference type="InterPro" id="IPR032466">
    <property type="entry name" value="Metal_Hydrolase"/>
</dbReference>
<dbReference type="PANTHER" id="PTHR11647">
    <property type="entry name" value="HYDRANTOINASE/DIHYDROPYRIMIDINASE FAMILY MEMBER"/>
    <property type="match status" value="1"/>
</dbReference>
<dbReference type="OrthoDB" id="9775607at2"/>
<dbReference type="GO" id="GO:0005829">
    <property type="term" value="C:cytosol"/>
    <property type="evidence" value="ECO:0007669"/>
    <property type="project" value="TreeGrafter"/>
</dbReference>
<dbReference type="GO" id="GO:0016812">
    <property type="term" value="F:hydrolase activity, acting on carbon-nitrogen (but not peptide) bonds, in cyclic amides"/>
    <property type="evidence" value="ECO:0007669"/>
    <property type="project" value="TreeGrafter"/>
</dbReference>
<dbReference type="STRING" id="1126833.VN24_22125"/>
<keyword evidence="3" id="KW-1185">Reference proteome</keyword>
<dbReference type="Proteomes" id="UP000032633">
    <property type="component" value="Chromosome"/>
</dbReference>
<dbReference type="Gene3D" id="2.30.40.10">
    <property type="entry name" value="Urease, subunit C, domain 1"/>
    <property type="match status" value="1"/>
</dbReference>
<dbReference type="CDD" id="cd01297">
    <property type="entry name" value="D-aminoacylase"/>
    <property type="match status" value="1"/>
</dbReference>
<feature type="domain" description="Amidohydrolase 3" evidence="1">
    <location>
        <begin position="48"/>
        <end position="515"/>
    </location>
</feature>
<organism evidence="2 3">
    <name type="scientific">Paenibacillus beijingensis</name>
    <dbReference type="NCBI Taxonomy" id="1126833"/>
    <lineage>
        <taxon>Bacteria</taxon>
        <taxon>Bacillati</taxon>
        <taxon>Bacillota</taxon>
        <taxon>Bacilli</taxon>
        <taxon>Bacillales</taxon>
        <taxon>Paenibacillaceae</taxon>
        <taxon>Paenibacillus</taxon>
    </lineage>
</organism>
<dbReference type="Gene3D" id="3.30.1490.130">
    <property type="entry name" value="D-aminoacylase. Domain 3"/>
    <property type="match status" value="1"/>
</dbReference>
<evidence type="ECO:0000259" key="1">
    <source>
        <dbReference type="Pfam" id="PF07969"/>
    </source>
</evidence>
<reference evidence="2 3" key="1">
    <citation type="journal article" date="2015" name="J. Biotechnol.">
        <title>Complete genome sequence of Paenibacillus beijingensis 7188(T) (=DSM 24997(T)), a novel rhizobacterium from jujube garden soil.</title>
        <authorList>
            <person name="Kwak Y."/>
            <person name="Shin J.H."/>
        </authorList>
    </citation>
    <scope>NUCLEOTIDE SEQUENCE [LARGE SCALE GENOMIC DNA]</scope>
    <source>
        <strain evidence="2 3">DSM 24997</strain>
    </source>
</reference>
<dbReference type="RefSeq" id="WP_045672195.1">
    <property type="nucleotide sequence ID" value="NZ_CP011058.1"/>
</dbReference>
<dbReference type="PANTHER" id="PTHR11647:SF1">
    <property type="entry name" value="COLLAPSIN RESPONSE MEDIATOR PROTEIN"/>
    <property type="match status" value="1"/>
</dbReference>
<protein>
    <recommendedName>
        <fullName evidence="1">Amidohydrolase 3 domain-containing protein</fullName>
    </recommendedName>
</protein>
<accession>A0A0D5NNP2</accession>
<dbReference type="SUPFAM" id="SSF51338">
    <property type="entry name" value="Composite domain of metallo-dependent hydrolases"/>
    <property type="match status" value="1"/>
</dbReference>
<evidence type="ECO:0000313" key="2">
    <source>
        <dbReference type="EMBL" id="AJY76770.1"/>
    </source>
</evidence>
<dbReference type="Gene3D" id="3.20.20.140">
    <property type="entry name" value="Metal-dependent hydrolases"/>
    <property type="match status" value="1"/>
</dbReference>
<dbReference type="HOGENOM" id="CLU_016107_2_1_9"/>
<dbReference type="Pfam" id="PF07969">
    <property type="entry name" value="Amidohydro_3"/>
    <property type="match status" value="1"/>
</dbReference>
<name>A0A0D5NNP2_9BACL</name>
<dbReference type="InterPro" id="IPR023100">
    <property type="entry name" value="D-aminoacylase_insert_dom_sf"/>
</dbReference>
<gene>
    <name evidence="2" type="ORF">VN24_22125</name>
</gene>
<dbReference type="PATRIC" id="fig|1126833.4.peg.4861"/>
<dbReference type="InterPro" id="IPR013108">
    <property type="entry name" value="Amidohydro_3"/>
</dbReference>
<dbReference type="InterPro" id="IPR050378">
    <property type="entry name" value="Metallo-dep_Hydrolases_sf"/>
</dbReference>
<evidence type="ECO:0000313" key="3">
    <source>
        <dbReference type="Proteomes" id="UP000032633"/>
    </source>
</evidence>
<proteinExistence type="predicted"/>